<dbReference type="GO" id="GO:0005737">
    <property type="term" value="C:cytoplasm"/>
    <property type="evidence" value="ECO:0007669"/>
    <property type="project" value="UniProtKB-SubCell"/>
</dbReference>
<feature type="domain" description="Fumarate reductase/succinate dehydrogenase flavoprotein-like C-terminal" evidence="14">
    <location>
        <begin position="444"/>
        <end position="533"/>
    </location>
</feature>
<comment type="catalytic activity">
    <reaction evidence="9">
        <text>L-aspartate + O2 = iminosuccinate + H2O2</text>
        <dbReference type="Rhea" id="RHEA:25876"/>
        <dbReference type="ChEBI" id="CHEBI:15379"/>
        <dbReference type="ChEBI" id="CHEBI:16240"/>
        <dbReference type="ChEBI" id="CHEBI:29991"/>
        <dbReference type="ChEBI" id="CHEBI:77875"/>
        <dbReference type="EC" id="1.4.3.16"/>
    </reaction>
    <physiologicalReaction direction="left-to-right" evidence="9">
        <dbReference type="Rhea" id="RHEA:25877"/>
    </physiologicalReaction>
</comment>
<dbReference type="InterPro" id="IPR005288">
    <property type="entry name" value="NadB"/>
</dbReference>
<dbReference type="PANTHER" id="PTHR42716:SF2">
    <property type="entry name" value="L-ASPARTATE OXIDASE, CHLOROPLASTIC"/>
    <property type="match status" value="1"/>
</dbReference>
<comment type="function">
    <text evidence="12">Catalyzes the oxidation of L-aspartate to iminoaspartate.</text>
</comment>
<sequence>MKIPYFRRYLTNISTRTAKHLFTDVIVVGSGISGLRAALEAAKTCNVTVVSKRSLTKSNTWAAQGGIAAVMKEGDSPEKHTKDTLDAGCGLCRDESVQKVVSETPKLIEELHQWGTEFDLNDSGEIAATLEAGHSASRVAHAFGDSTGKAISQTLLKKSADHPRITLMENFFTIDIVTGENGKCSGIYGLNSRNDLELIWANSVILATGGAGRLYRETTNPSVATSDGLAMAFRAGAELADMEFIQFHPTTLYVAGATRALVSEALRGEGGVLVDSNNYRFMFDYDKRAELAPRDIVSRSIINQIRITNTTHVFLDVRHFEKGFFHRRFPYIFSFLKEFDIDPEKDLIPVRPSAHYMIGGIKTDQNAAAGIPGLYACGECAATGLHGANRLASNSLAEGLVFGRAAGENAAIGLHENGSENEFRRIKYDIEVSDRSMLDTADIRNSLRALMWRNLGISRKDQTLRETIEIIQFWQRYVMDKVFDAAEGWECQNMLTTALLMANSALERKESRGVHFREDFPEPSEKFEKHISVSSDNLL</sequence>
<evidence type="ECO:0000259" key="14">
    <source>
        <dbReference type="Pfam" id="PF02910"/>
    </source>
</evidence>
<keyword evidence="16" id="KW-1185">Reference proteome</keyword>
<evidence type="ECO:0000259" key="13">
    <source>
        <dbReference type="Pfam" id="PF00890"/>
    </source>
</evidence>
<dbReference type="PIRSF" id="PIRSF000171">
    <property type="entry name" value="SDHA_APRA_LASPO"/>
    <property type="match status" value="1"/>
</dbReference>
<dbReference type="InterPro" id="IPR003953">
    <property type="entry name" value="FAD-dep_OxRdtase_2_FAD-bd"/>
</dbReference>
<evidence type="ECO:0000313" key="15">
    <source>
        <dbReference type="EMBL" id="AQQ10283.1"/>
    </source>
</evidence>
<feature type="active site" description="Proton acceptor" evidence="11">
    <location>
        <position position="294"/>
    </location>
</feature>
<dbReference type="NCBIfam" id="TIGR00551">
    <property type="entry name" value="nadB"/>
    <property type="match status" value="1"/>
</dbReference>
<evidence type="ECO:0000256" key="12">
    <source>
        <dbReference type="RuleBase" id="RU362049"/>
    </source>
</evidence>
<dbReference type="Gene3D" id="3.90.700.10">
    <property type="entry name" value="Succinate dehydrogenase/fumarate reductase flavoprotein, catalytic domain"/>
    <property type="match status" value="1"/>
</dbReference>
<feature type="domain" description="FAD-dependent oxidoreductase 2 FAD-binding" evidence="13">
    <location>
        <begin position="24"/>
        <end position="396"/>
    </location>
</feature>
<comment type="pathway">
    <text evidence="2 12">Cofactor biosynthesis; NAD(+) biosynthesis; iminoaspartate from L-aspartate (oxidase route): step 1/1.</text>
</comment>
<evidence type="ECO:0000256" key="3">
    <source>
        <dbReference type="ARBA" id="ARBA00008562"/>
    </source>
</evidence>
<dbReference type="AlphaFoldDB" id="A0A1Q2HSS2"/>
<dbReference type="EMBL" id="CP019633">
    <property type="protein sequence ID" value="AQQ10283.1"/>
    <property type="molecule type" value="Genomic_DNA"/>
</dbReference>
<name>A0A1Q2HSS2_9BACT</name>
<dbReference type="KEGG" id="pbu:L21SP3_02111"/>
<dbReference type="STRING" id="1940790.L21SP3_02111"/>
<comment type="cofactor">
    <cofactor evidence="1 12">
        <name>FAD</name>
        <dbReference type="ChEBI" id="CHEBI:57692"/>
    </cofactor>
</comment>
<evidence type="ECO:0000256" key="6">
    <source>
        <dbReference type="ARBA" id="ARBA00022642"/>
    </source>
</evidence>
<dbReference type="EC" id="1.4.3.16" evidence="4 10"/>
<dbReference type="PRINTS" id="PR00368">
    <property type="entry name" value="FADPNR"/>
</dbReference>
<keyword evidence="5 12" id="KW-0285">Flavoprotein</keyword>
<evidence type="ECO:0000256" key="8">
    <source>
        <dbReference type="ARBA" id="ARBA00023002"/>
    </source>
</evidence>
<dbReference type="Gene3D" id="1.20.58.100">
    <property type="entry name" value="Fumarate reductase/succinate dehydrogenase flavoprotein-like, C-terminal domain"/>
    <property type="match status" value="1"/>
</dbReference>
<keyword evidence="8 12" id="KW-0560">Oxidoreductase</keyword>
<reference evidence="16" key="1">
    <citation type="submission" date="2017-02" db="EMBL/GenBank/DDBJ databases">
        <title>Comparative genomics and description of representatives of a novel lineage of planctomycetes thriving in anoxic sediments.</title>
        <authorList>
            <person name="Spring S."/>
            <person name="Bunk B."/>
            <person name="Sproer C."/>
            <person name="Klenk H.-P."/>
        </authorList>
    </citation>
    <scope>NUCLEOTIDE SEQUENCE [LARGE SCALE GENOMIC DNA]</scope>
    <source>
        <strain evidence="16">L21-RPul-D3</strain>
    </source>
</reference>
<evidence type="ECO:0000313" key="16">
    <source>
        <dbReference type="Proteomes" id="UP000188273"/>
    </source>
</evidence>
<evidence type="ECO:0000256" key="4">
    <source>
        <dbReference type="ARBA" id="ARBA00012173"/>
    </source>
</evidence>
<dbReference type="SUPFAM" id="SSF56425">
    <property type="entry name" value="Succinate dehydrogenase/fumarate reductase flavoprotein, catalytic domain"/>
    <property type="match status" value="1"/>
</dbReference>
<gene>
    <name evidence="15" type="primary">nadB</name>
    <name evidence="15" type="ORF">L21SP3_02111</name>
</gene>
<dbReference type="GO" id="GO:0008734">
    <property type="term" value="F:L-aspartate oxidase activity"/>
    <property type="evidence" value="ECO:0007669"/>
    <property type="project" value="UniProtKB-UniRule"/>
</dbReference>
<dbReference type="OrthoDB" id="9806724at2"/>
<comment type="subcellular location">
    <subcellularLocation>
        <location evidence="12">Cytoplasm</location>
    </subcellularLocation>
</comment>
<dbReference type="InterPro" id="IPR037099">
    <property type="entry name" value="Fum_R/Succ_DH_flav-like_C_sf"/>
</dbReference>
<dbReference type="InterPro" id="IPR015939">
    <property type="entry name" value="Fum_Rdtase/Succ_DH_flav-like_C"/>
</dbReference>
<dbReference type="Gene3D" id="3.50.50.60">
    <property type="entry name" value="FAD/NAD(P)-binding domain"/>
    <property type="match status" value="1"/>
</dbReference>
<organism evidence="15 16">
    <name type="scientific">Sedimentisphaera cyanobacteriorum</name>
    <dbReference type="NCBI Taxonomy" id="1940790"/>
    <lineage>
        <taxon>Bacteria</taxon>
        <taxon>Pseudomonadati</taxon>
        <taxon>Planctomycetota</taxon>
        <taxon>Phycisphaerae</taxon>
        <taxon>Sedimentisphaerales</taxon>
        <taxon>Sedimentisphaeraceae</taxon>
        <taxon>Sedimentisphaera</taxon>
    </lineage>
</organism>
<dbReference type="Pfam" id="PF00890">
    <property type="entry name" value="FAD_binding_2"/>
    <property type="match status" value="1"/>
</dbReference>
<evidence type="ECO:0000256" key="9">
    <source>
        <dbReference type="ARBA" id="ARBA00048305"/>
    </source>
</evidence>
<dbReference type="InterPro" id="IPR027477">
    <property type="entry name" value="Succ_DH/fumarate_Rdtase_cat_sf"/>
</dbReference>
<dbReference type="PANTHER" id="PTHR42716">
    <property type="entry name" value="L-ASPARTATE OXIDASE"/>
    <property type="match status" value="1"/>
</dbReference>
<dbReference type="Proteomes" id="UP000188273">
    <property type="component" value="Chromosome"/>
</dbReference>
<accession>A0A1Q2HSS2</accession>
<dbReference type="FunFam" id="3.90.700.10:FF:000002">
    <property type="entry name" value="L-aspartate oxidase"/>
    <property type="match status" value="1"/>
</dbReference>
<keyword evidence="7 12" id="KW-0274">FAD</keyword>
<evidence type="ECO:0000256" key="11">
    <source>
        <dbReference type="PIRSR" id="PIRSR000171-1"/>
    </source>
</evidence>
<evidence type="ECO:0000256" key="2">
    <source>
        <dbReference type="ARBA" id="ARBA00004950"/>
    </source>
</evidence>
<dbReference type="UniPathway" id="UPA00253">
    <property type="reaction ID" value="UER00326"/>
</dbReference>
<comment type="similarity">
    <text evidence="3 12">Belongs to the FAD-dependent oxidoreductase 2 family. NadB subfamily.</text>
</comment>
<evidence type="ECO:0000256" key="1">
    <source>
        <dbReference type="ARBA" id="ARBA00001974"/>
    </source>
</evidence>
<dbReference type="SUPFAM" id="SSF46977">
    <property type="entry name" value="Succinate dehydrogenase/fumarate reductase flavoprotein C-terminal domain"/>
    <property type="match status" value="1"/>
</dbReference>
<evidence type="ECO:0000256" key="7">
    <source>
        <dbReference type="ARBA" id="ARBA00022827"/>
    </source>
</evidence>
<protein>
    <recommendedName>
        <fullName evidence="4 10">L-aspartate oxidase</fullName>
        <ecNumber evidence="4 10">1.4.3.16</ecNumber>
    </recommendedName>
</protein>
<dbReference type="Pfam" id="PF02910">
    <property type="entry name" value="Succ_DH_flav_C"/>
    <property type="match status" value="1"/>
</dbReference>
<dbReference type="SUPFAM" id="SSF51905">
    <property type="entry name" value="FAD/NAD(P)-binding domain"/>
    <property type="match status" value="1"/>
</dbReference>
<proteinExistence type="inferred from homology"/>
<dbReference type="RefSeq" id="WP_077541353.1">
    <property type="nucleotide sequence ID" value="NZ_CP019633.1"/>
</dbReference>
<keyword evidence="6 12" id="KW-0662">Pyridine nucleotide biosynthesis</keyword>
<evidence type="ECO:0000256" key="5">
    <source>
        <dbReference type="ARBA" id="ARBA00022630"/>
    </source>
</evidence>
<dbReference type="InterPro" id="IPR036188">
    <property type="entry name" value="FAD/NAD-bd_sf"/>
</dbReference>
<dbReference type="GO" id="GO:0034628">
    <property type="term" value="P:'de novo' NAD+ biosynthetic process from L-aspartate"/>
    <property type="evidence" value="ECO:0007669"/>
    <property type="project" value="TreeGrafter"/>
</dbReference>
<evidence type="ECO:0000256" key="10">
    <source>
        <dbReference type="NCBIfam" id="TIGR00551"/>
    </source>
</evidence>